<dbReference type="AlphaFoldDB" id="A0A7S0ZGM9"/>
<dbReference type="GO" id="GO:2000042">
    <property type="term" value="P:negative regulation of double-strand break repair via homologous recombination"/>
    <property type="evidence" value="ECO:0007669"/>
    <property type="project" value="TreeGrafter"/>
</dbReference>
<dbReference type="GO" id="GO:0033045">
    <property type="term" value="P:regulation of sister chromatid segregation"/>
    <property type="evidence" value="ECO:0007669"/>
    <property type="project" value="TreeGrafter"/>
</dbReference>
<dbReference type="GO" id="GO:0006281">
    <property type="term" value="P:DNA repair"/>
    <property type="evidence" value="ECO:0007669"/>
    <property type="project" value="TreeGrafter"/>
</dbReference>
<proteinExistence type="predicted"/>
<dbReference type="PANTHER" id="PTHR33962">
    <property type="entry name" value="RECQ-MEDIATED GENOME INSTABILITY PROTEIN 2 RMI2"/>
    <property type="match status" value="1"/>
</dbReference>
<sequence length="140" mass="15644">MRNSGSSKKRASLKSFCAQLPSFLSAGTQVSSVWIQGTVAFTSNEVLVIDDGTAAVLVRYEPLRFAKLQSSIRVGSYVMVIANLSAVEDRYQQDELRKRNLVCAQLDAMSLYDLSNDRSASILWNPMVADVQMKYWNLLQ</sequence>
<accession>A0A7S0ZGM9</accession>
<dbReference type="PANTHER" id="PTHR33962:SF1">
    <property type="entry name" value="RECQ-MEDIATED GENOME INSTABILITY PROTEIN 2"/>
    <property type="match status" value="1"/>
</dbReference>
<protein>
    <submittedName>
        <fullName evidence="1">Uncharacterized protein</fullName>
    </submittedName>
</protein>
<dbReference type="GO" id="GO:0043007">
    <property type="term" value="P:maintenance of rDNA"/>
    <property type="evidence" value="ECO:0007669"/>
    <property type="project" value="TreeGrafter"/>
</dbReference>
<dbReference type="GO" id="GO:0005829">
    <property type="term" value="C:cytosol"/>
    <property type="evidence" value="ECO:0007669"/>
    <property type="project" value="TreeGrafter"/>
</dbReference>
<dbReference type="Pfam" id="PF16100">
    <property type="entry name" value="RMI2"/>
    <property type="match status" value="1"/>
</dbReference>
<name>A0A7S0ZGM9_9RHOD</name>
<dbReference type="GO" id="GO:0016607">
    <property type="term" value="C:nuclear speck"/>
    <property type="evidence" value="ECO:0007669"/>
    <property type="project" value="TreeGrafter"/>
</dbReference>
<reference evidence="1" key="1">
    <citation type="submission" date="2021-01" db="EMBL/GenBank/DDBJ databases">
        <authorList>
            <person name="Corre E."/>
            <person name="Pelletier E."/>
            <person name="Niang G."/>
            <person name="Scheremetjew M."/>
            <person name="Finn R."/>
            <person name="Kale V."/>
            <person name="Holt S."/>
            <person name="Cochrane G."/>
            <person name="Meng A."/>
            <person name="Brown T."/>
            <person name="Cohen L."/>
        </authorList>
    </citation>
    <scope>NUCLEOTIDE SEQUENCE</scope>
    <source>
        <strain evidence="1">CCMP3278</strain>
    </source>
</reference>
<dbReference type="InterPro" id="IPR032245">
    <property type="entry name" value="RMI2"/>
</dbReference>
<dbReference type="InterPro" id="IPR012340">
    <property type="entry name" value="NA-bd_OB-fold"/>
</dbReference>
<dbReference type="Gene3D" id="2.40.50.140">
    <property type="entry name" value="Nucleic acid-binding proteins"/>
    <property type="match status" value="1"/>
</dbReference>
<gene>
    <name evidence="1" type="ORF">TOLI1172_LOCUS5596</name>
</gene>
<evidence type="ECO:0000313" key="1">
    <source>
        <dbReference type="EMBL" id="CAD8821201.1"/>
    </source>
</evidence>
<dbReference type="EMBL" id="HBFP01007804">
    <property type="protein sequence ID" value="CAD8821201.1"/>
    <property type="molecule type" value="Transcribed_RNA"/>
</dbReference>
<organism evidence="1">
    <name type="scientific">Timspurckia oligopyrenoides</name>
    <dbReference type="NCBI Taxonomy" id="708627"/>
    <lineage>
        <taxon>Eukaryota</taxon>
        <taxon>Rhodophyta</taxon>
        <taxon>Bangiophyceae</taxon>
        <taxon>Porphyridiales</taxon>
        <taxon>Porphyridiaceae</taxon>
        <taxon>Timspurckia</taxon>
    </lineage>
</organism>